<protein>
    <submittedName>
        <fullName evidence="1">Uncharacterized protein</fullName>
    </submittedName>
</protein>
<proteinExistence type="predicted"/>
<dbReference type="EMBL" id="GBRH01164445">
    <property type="protein sequence ID" value="JAE33451.1"/>
    <property type="molecule type" value="Transcribed_RNA"/>
</dbReference>
<reference evidence="1" key="1">
    <citation type="submission" date="2014-09" db="EMBL/GenBank/DDBJ databases">
        <authorList>
            <person name="Magalhaes I.L.F."/>
            <person name="Oliveira U."/>
            <person name="Santos F.R."/>
            <person name="Vidigal T.H.D.A."/>
            <person name="Brescovit A.D."/>
            <person name="Santos A.J."/>
        </authorList>
    </citation>
    <scope>NUCLEOTIDE SEQUENCE</scope>
    <source>
        <tissue evidence="1">Shoot tissue taken approximately 20 cm above the soil surface</tissue>
    </source>
</reference>
<organism evidence="1">
    <name type="scientific">Arundo donax</name>
    <name type="common">Giant reed</name>
    <name type="synonym">Donax arundinaceus</name>
    <dbReference type="NCBI Taxonomy" id="35708"/>
    <lineage>
        <taxon>Eukaryota</taxon>
        <taxon>Viridiplantae</taxon>
        <taxon>Streptophyta</taxon>
        <taxon>Embryophyta</taxon>
        <taxon>Tracheophyta</taxon>
        <taxon>Spermatophyta</taxon>
        <taxon>Magnoliopsida</taxon>
        <taxon>Liliopsida</taxon>
        <taxon>Poales</taxon>
        <taxon>Poaceae</taxon>
        <taxon>PACMAD clade</taxon>
        <taxon>Arundinoideae</taxon>
        <taxon>Arundineae</taxon>
        <taxon>Arundo</taxon>
    </lineage>
</organism>
<dbReference type="AlphaFoldDB" id="A0A0A9HF31"/>
<name>A0A0A9HF31_ARUDO</name>
<evidence type="ECO:0000313" key="1">
    <source>
        <dbReference type="EMBL" id="JAE33451.1"/>
    </source>
</evidence>
<reference evidence="1" key="2">
    <citation type="journal article" date="2015" name="Data Brief">
        <title>Shoot transcriptome of the giant reed, Arundo donax.</title>
        <authorList>
            <person name="Barrero R.A."/>
            <person name="Guerrero F.D."/>
            <person name="Moolhuijzen P."/>
            <person name="Goolsby J.A."/>
            <person name="Tidwell J."/>
            <person name="Bellgard S.E."/>
            <person name="Bellgard M.I."/>
        </authorList>
    </citation>
    <scope>NUCLEOTIDE SEQUENCE</scope>
    <source>
        <tissue evidence="1">Shoot tissue taken approximately 20 cm above the soil surface</tissue>
    </source>
</reference>
<sequence length="88" mass="9409">MQETARTARRPRVRSAVVASQAPWLVKVGARRLKARSVPVGRRFARFAVDVSAWYSGDRGGDAAAPPAGCCCFGEEGSRCCSSWSCGC</sequence>
<accession>A0A0A9HF31</accession>